<feature type="signal peptide" evidence="3">
    <location>
        <begin position="1"/>
        <end position="25"/>
    </location>
</feature>
<gene>
    <name evidence="4" type="ORF">BOKJ2_LOCUS4617</name>
</gene>
<dbReference type="Proteomes" id="UP000783686">
    <property type="component" value="Unassembled WGS sequence"/>
</dbReference>
<reference evidence="4" key="1">
    <citation type="submission" date="2020-09" db="EMBL/GenBank/DDBJ databases">
        <authorList>
            <person name="Kikuchi T."/>
        </authorList>
    </citation>
    <scope>NUCLEOTIDE SEQUENCE</scope>
    <source>
        <strain evidence="4">SH1</strain>
    </source>
</reference>
<keyword evidence="2" id="KW-0325">Glycoprotein</keyword>
<dbReference type="AlphaFoldDB" id="A0A811KBF2"/>
<name>A0A811KBF2_9BILA</name>
<comment type="caution">
    <text evidence="4">The sequence shown here is derived from an EMBL/GenBank/DDBJ whole genome shotgun (WGS) entry which is preliminary data.</text>
</comment>
<dbReference type="EMBL" id="CAJFCW020000002">
    <property type="protein sequence ID" value="CAG9097689.1"/>
    <property type="molecule type" value="Genomic_DNA"/>
</dbReference>
<organism evidence="4 5">
    <name type="scientific">Bursaphelenchus okinawaensis</name>
    <dbReference type="NCBI Taxonomy" id="465554"/>
    <lineage>
        <taxon>Eukaryota</taxon>
        <taxon>Metazoa</taxon>
        <taxon>Ecdysozoa</taxon>
        <taxon>Nematoda</taxon>
        <taxon>Chromadorea</taxon>
        <taxon>Rhabditida</taxon>
        <taxon>Tylenchina</taxon>
        <taxon>Tylenchomorpha</taxon>
        <taxon>Aphelenchoidea</taxon>
        <taxon>Aphelenchoididae</taxon>
        <taxon>Bursaphelenchus</taxon>
    </lineage>
</organism>
<dbReference type="OrthoDB" id="958254at2759"/>
<protein>
    <submittedName>
        <fullName evidence="4">Uncharacterized protein</fullName>
    </submittedName>
</protein>
<dbReference type="PANTHER" id="PTHR13234:SF70">
    <property type="entry name" value="GILT-LIKE PROTEIN C02D5.2"/>
    <property type="match status" value="1"/>
</dbReference>
<proteinExistence type="inferred from homology"/>
<evidence type="ECO:0000256" key="2">
    <source>
        <dbReference type="ARBA" id="ARBA00023180"/>
    </source>
</evidence>
<evidence type="ECO:0000313" key="4">
    <source>
        <dbReference type="EMBL" id="CAD5212816.1"/>
    </source>
</evidence>
<evidence type="ECO:0000256" key="1">
    <source>
        <dbReference type="ARBA" id="ARBA00005679"/>
    </source>
</evidence>
<evidence type="ECO:0000256" key="3">
    <source>
        <dbReference type="SAM" id="SignalP"/>
    </source>
</evidence>
<dbReference type="EMBL" id="CAJFDH010000002">
    <property type="protein sequence ID" value="CAD5212816.1"/>
    <property type="molecule type" value="Genomic_DNA"/>
</dbReference>
<dbReference type="InterPro" id="IPR004911">
    <property type="entry name" value="Interferon-induced_GILT"/>
</dbReference>
<accession>A0A811KBF2</accession>
<comment type="similarity">
    <text evidence="1">Belongs to the GILT family.</text>
</comment>
<evidence type="ECO:0000313" key="5">
    <source>
        <dbReference type="Proteomes" id="UP000614601"/>
    </source>
</evidence>
<dbReference type="PANTHER" id="PTHR13234">
    <property type="entry name" value="GAMMA-INTERFERON INDUCIBLE LYSOSOMAL THIOL REDUCTASE GILT"/>
    <property type="match status" value="1"/>
</dbReference>
<dbReference type="Pfam" id="PF03227">
    <property type="entry name" value="GILT"/>
    <property type="match status" value="1"/>
</dbReference>
<sequence>MSPQTVNRLLATLLLVLLNITTSTASHSKARLNIYFEAQNMESTHFFKTQLLPLYENTELGNRIELRLVPYGRSHCDNIEKDYVCSCPHGDDECELMYLMSCVLHDYRHHGHAVDTVACIQGQPSMQAAMDECIAPLRPKQRKWYGQCSNNFRGHYLTWLQGLRTSALGVPLSNIPFVVLDGHVNDLAIENLQGEVCAALSHPKPSACF</sequence>
<feature type="chain" id="PRO_5036220985" evidence="3">
    <location>
        <begin position="26"/>
        <end position="209"/>
    </location>
</feature>
<dbReference type="Proteomes" id="UP000614601">
    <property type="component" value="Unassembled WGS sequence"/>
</dbReference>
<dbReference type="GO" id="GO:0016671">
    <property type="term" value="F:oxidoreductase activity, acting on a sulfur group of donors, disulfide as acceptor"/>
    <property type="evidence" value="ECO:0007669"/>
    <property type="project" value="InterPro"/>
</dbReference>
<keyword evidence="5" id="KW-1185">Reference proteome</keyword>
<keyword evidence="3" id="KW-0732">Signal</keyword>